<keyword evidence="3" id="KW-0472">Membrane</keyword>
<organism evidence="4 5">
    <name type="scientific">Mucilaginibacter boryungensis</name>
    <dbReference type="NCBI Taxonomy" id="768480"/>
    <lineage>
        <taxon>Bacteria</taxon>
        <taxon>Pseudomonadati</taxon>
        <taxon>Bacteroidota</taxon>
        <taxon>Sphingobacteriia</taxon>
        <taxon>Sphingobacteriales</taxon>
        <taxon>Sphingobacteriaceae</taxon>
        <taxon>Mucilaginibacter</taxon>
    </lineage>
</organism>
<name>A0ABR9XF62_9SPHI</name>
<dbReference type="EMBL" id="JADFFM010000001">
    <property type="protein sequence ID" value="MBE9665820.1"/>
    <property type="molecule type" value="Genomic_DNA"/>
</dbReference>
<dbReference type="Proteomes" id="UP000632774">
    <property type="component" value="Unassembled WGS sequence"/>
</dbReference>
<evidence type="ECO:0000256" key="2">
    <source>
        <dbReference type="ARBA" id="ARBA00022475"/>
    </source>
</evidence>
<dbReference type="Pfam" id="PF06977">
    <property type="entry name" value="SdiA-regulated"/>
    <property type="match status" value="1"/>
</dbReference>
<evidence type="ECO:0000313" key="5">
    <source>
        <dbReference type="Proteomes" id="UP000632774"/>
    </source>
</evidence>
<evidence type="ECO:0000256" key="3">
    <source>
        <dbReference type="ARBA" id="ARBA00023136"/>
    </source>
</evidence>
<gene>
    <name evidence="4" type="ORF">IRJ18_05560</name>
</gene>
<dbReference type="InterPro" id="IPR009722">
    <property type="entry name" value="YjiK/CarP"/>
</dbReference>
<keyword evidence="5" id="KW-1185">Reference proteome</keyword>
<sequence length="286" mass="32119">MKTKFIFSVITLTSFITLLSCIQKQISSSPIGYNFAKPVKYNVPAQLSEISGIAFNKGKSNIIYAEDDENGRVYFFREGDKNVKFTEFKETGDFEDIAICNNQVIMLQSKGVLFTIPLTEIGKPVTEKAHKNKDLLPDGEYEGMYADENTSEVYVLCKHCTTDKTSKESSGFIFKLASDGTLKQSGDFKINVKHIEGLLGVDKISFHPSALARSPLSNDWYILSSVNKILVVADAKWKIREVYKLDQNLFTQPEGMAFDSANNLYISNEGHAPQPGNILKFMYKKQ</sequence>
<accession>A0ABR9XF62</accession>
<evidence type="ECO:0000256" key="1">
    <source>
        <dbReference type="ARBA" id="ARBA00004236"/>
    </source>
</evidence>
<dbReference type="RefSeq" id="WP_194105206.1">
    <property type="nucleotide sequence ID" value="NZ_JADFFM010000001.1"/>
</dbReference>
<reference evidence="4 5" key="1">
    <citation type="submission" date="2020-10" db="EMBL/GenBank/DDBJ databases">
        <title>Mucilaginibacter mali sp. nov., isolated from rhizosphere soil of apple orchard.</title>
        <authorList>
            <person name="Lee J.-S."/>
            <person name="Kim H.S."/>
            <person name="Kim J.-S."/>
        </authorList>
    </citation>
    <scope>NUCLEOTIDE SEQUENCE [LARGE SCALE GENOMIC DNA]</scope>
    <source>
        <strain evidence="4 5">KCTC 23157</strain>
    </source>
</reference>
<comment type="caution">
    <text evidence="4">The sequence shown here is derived from an EMBL/GenBank/DDBJ whole genome shotgun (WGS) entry which is preliminary data.</text>
</comment>
<dbReference type="SUPFAM" id="SSF50956">
    <property type="entry name" value="Thermostable phytase (3-phytase)"/>
    <property type="match status" value="1"/>
</dbReference>
<proteinExistence type="predicted"/>
<comment type="subcellular location">
    <subcellularLocation>
        <location evidence="1">Cell membrane</location>
    </subcellularLocation>
</comment>
<dbReference type="PROSITE" id="PS51257">
    <property type="entry name" value="PROKAR_LIPOPROTEIN"/>
    <property type="match status" value="1"/>
</dbReference>
<keyword evidence="2" id="KW-1003">Cell membrane</keyword>
<evidence type="ECO:0000313" key="4">
    <source>
        <dbReference type="EMBL" id="MBE9665820.1"/>
    </source>
</evidence>
<protein>
    <submittedName>
        <fullName evidence="4">SdiA-regulated domain-containing protein</fullName>
    </submittedName>
</protein>